<name>A0AC58J1G0_DANRE</name>
<proteinExistence type="predicted"/>
<keyword evidence="1" id="KW-1185">Reference proteome</keyword>
<dbReference type="Proteomes" id="UP000000437">
    <property type="component" value="Chromosome 3"/>
</dbReference>
<organism evidence="1 2">
    <name type="scientific">Danio rerio</name>
    <name type="common">Zebrafish</name>
    <name type="synonym">Brachydanio rerio</name>
    <dbReference type="NCBI Taxonomy" id="7955"/>
    <lineage>
        <taxon>Eukaryota</taxon>
        <taxon>Metazoa</taxon>
        <taxon>Chordata</taxon>
        <taxon>Craniata</taxon>
        <taxon>Vertebrata</taxon>
        <taxon>Euteleostomi</taxon>
        <taxon>Actinopterygii</taxon>
        <taxon>Neopterygii</taxon>
        <taxon>Teleostei</taxon>
        <taxon>Ostariophysi</taxon>
        <taxon>Cypriniformes</taxon>
        <taxon>Danionidae</taxon>
        <taxon>Danioninae</taxon>
        <taxon>Danio</taxon>
    </lineage>
</organism>
<gene>
    <name evidence="2" type="primary">LOC101884217</name>
</gene>
<protein>
    <submittedName>
        <fullName evidence="2">Uncharacterized protein isoform X1</fullName>
    </submittedName>
</protein>
<evidence type="ECO:0000313" key="1">
    <source>
        <dbReference type="Proteomes" id="UP000000437"/>
    </source>
</evidence>
<reference evidence="2" key="1">
    <citation type="submission" date="2025-08" db="UniProtKB">
        <authorList>
            <consortium name="RefSeq"/>
        </authorList>
    </citation>
    <scope>IDENTIFICATION</scope>
    <source>
        <strain evidence="2">Tuebingen</strain>
        <tissue evidence="2">Fibroblasts and whole tissue</tissue>
    </source>
</reference>
<accession>A0AC58J1G0</accession>
<dbReference type="RefSeq" id="XP_073800326.1">
    <property type="nucleotide sequence ID" value="XM_073944225.1"/>
</dbReference>
<sequence length="1635" mass="186076">MKRKSQHTKEIFKWKENLIVYPKAVKSNQKKKGKDPAQLTQQTAESQASGSSSSISSSSSSGGSKKSSSGSSFTSSINRQGSNNSGGKASTDNAGTSTSSATKDHGKSGKGVSKIDSRSSEVGAVEEVPLISSEKEKEEPLNGGAEDSSSTGNASSLYTTAGSCDSPSLHLSTGCSNTDGTLEHLAAESSYSCLEKTDPQVVDARAHTDSRRSQDCDQQEGSFPDVELPPSTFPSSSSAQNDHEENVSTSQDSKDAIPDHPRPFTSCSIRSKSLDRRQHDPPPTPDLLNFKKGWMSRLGEDGKWRKHWFVLTDQILRFYRDPVAEEAADLDGEINLSTCYDVTDYPVQRNYGFQIHTKDGVFTLCAMTYGIRRNWVQAIIKNIRPSITPDVTWKNPATKPSYIPQKVPMTGAHARTGSSQYNTIPQEEEQRSRVRERRREGRYKTFDWAELGYKRHKEEFLNELSGRQWNHKSQCSVPPAPASSPEEPIIRSALENEYPQKMRLFQGRSLNIMATDLSSHSLNMAVSSRTSPESISPDSLEVDSGTIHLLCDKSVKLLEAKAKEKKQVDRSTSPFPVTFSSIAAQTEWQWDVELQSLRREMKAEHERNQTHEKELKLSEARLQAELNDSQGCLQRAELRIKETETYLKEREEVTESLNARLEEVTARLKATEEAQALKEVRLQRHLRLLQESQERERRSFSDSLDQSEQRAKELEERLRQKEAEIQKKPTGAATDDLLRKCQELQNQLDESDSEVCRLQARLQTEETLYYDLEHDYERACEEIQSVRGALLDCERINEERFQTQLLQQQQELDKKERELQEVLVKLAVLGSSLEETELRLKQAQMHYSEANDMLMEPCRQKGKRDLDHHTATQEGESHRVISVIQALERKLCDTEERLQELNVHLQQQQQISSGPHALNDSRYSHSSLQNPEFSVDALPSFTGSLHRPQETTSDRISDKVKFSLHDDGSPGNSLHMASRVLSTEALVVRRIASALEHPSTNLLSRLSDVHVQVLKMTQGGSNNGTVQASFSRYLVDSLEQDLQDNTLSESTIHSLCVRAEMAYLLHTLHTHYLKEQQPWPVTESFSPGTKIANGSKQELADIFPPELAHYSELMEDELATDLLLVDSEGQLACRKSLVAELRAQAQSLQNLSSQLQSDIREDDLFCELPTAILRAAMYQVTLAYMACRLRLTLQQEMSTLRKQREQAECECRAMCRSMETLFQEQKERYEEKLREERVVIEKAKQERVSAENNAQLRTEEAEKLQVEFEEKLQELQKIHEEEMVRLHEYYIMNSSNIKAATPSELETGEETATALQGRIRELETEVTCLRGEVNKKDVKNYQLDLETIKATYENGFSIMEESHQRVIEEMQRQHQREVERLTEERERVLQEETNATIAAIEAMRKAYKEELDKTQKALQNGSSVDIRQLRTQYNEDLETLHRELEVLSEQYSQKCLENTHLTRTIEMEREALSLTQRENQELRTHKQELNECLAAELSRMHSCMNGELRQSQAPQEKEAYQLEVNLRLKESEIKCLKQEINSLKLELQAGNTHFKELDFELGMGEVKTPSDFSQARMVPGRQEALKNDLMKSRSNPDFLKERSALTQSVRSKSLKDGLSVLETMKLFEAPGTQKI</sequence>
<evidence type="ECO:0000313" key="2">
    <source>
        <dbReference type="RefSeq" id="XP_073800326.1"/>
    </source>
</evidence>